<evidence type="ECO:0000313" key="2">
    <source>
        <dbReference type="EMBL" id="CAF1091355.1"/>
    </source>
</evidence>
<name>A0A814BXX1_9BILA</name>
<sequence length="78" mass="9393">MCSYILCKRQFTDLYELQSNYLDKFHQRLWLIMKIMAYINNDFYQLINVNISVNNSSSDVQVYIHQRTIHGQKKKVST</sequence>
<evidence type="ECO:0000313" key="4">
    <source>
        <dbReference type="Proteomes" id="UP000663889"/>
    </source>
</evidence>
<comment type="caution">
    <text evidence="1">The sequence shown here is derived from an EMBL/GenBank/DDBJ whole genome shotgun (WGS) entry which is preliminary data.</text>
</comment>
<dbReference type="AlphaFoldDB" id="A0A814BXX1"/>
<gene>
    <name evidence="3" type="ORF">FNK824_LOCUS2791</name>
    <name evidence="1" type="ORF">SEV965_LOCUS7384</name>
    <name evidence="2" type="ORF">ZHD862_LOCUS17109</name>
</gene>
<evidence type="ECO:0000313" key="1">
    <source>
        <dbReference type="EMBL" id="CAF0935017.1"/>
    </source>
</evidence>
<proteinExistence type="predicted"/>
<dbReference type="EMBL" id="CAJOBE010000175">
    <property type="protein sequence ID" value="CAF3588330.1"/>
    <property type="molecule type" value="Genomic_DNA"/>
</dbReference>
<dbReference type="EMBL" id="CAJNOU010000256">
    <property type="protein sequence ID" value="CAF0935017.1"/>
    <property type="molecule type" value="Genomic_DNA"/>
</dbReference>
<evidence type="ECO:0000313" key="3">
    <source>
        <dbReference type="EMBL" id="CAF3588330.1"/>
    </source>
</evidence>
<organism evidence="1 4">
    <name type="scientific">Rotaria sordida</name>
    <dbReference type="NCBI Taxonomy" id="392033"/>
    <lineage>
        <taxon>Eukaryota</taxon>
        <taxon>Metazoa</taxon>
        <taxon>Spiralia</taxon>
        <taxon>Gnathifera</taxon>
        <taxon>Rotifera</taxon>
        <taxon>Eurotatoria</taxon>
        <taxon>Bdelloidea</taxon>
        <taxon>Philodinida</taxon>
        <taxon>Philodinidae</taxon>
        <taxon>Rotaria</taxon>
    </lineage>
</organism>
<dbReference type="Proteomes" id="UP000663864">
    <property type="component" value="Unassembled WGS sequence"/>
</dbReference>
<accession>A0A814BXX1</accession>
<dbReference type="Proteomes" id="UP000663874">
    <property type="component" value="Unassembled WGS sequence"/>
</dbReference>
<dbReference type="EMBL" id="CAJNOT010000836">
    <property type="protein sequence ID" value="CAF1091355.1"/>
    <property type="molecule type" value="Genomic_DNA"/>
</dbReference>
<dbReference type="Proteomes" id="UP000663889">
    <property type="component" value="Unassembled WGS sequence"/>
</dbReference>
<reference evidence="1" key="1">
    <citation type="submission" date="2021-02" db="EMBL/GenBank/DDBJ databases">
        <authorList>
            <person name="Nowell W R."/>
        </authorList>
    </citation>
    <scope>NUCLEOTIDE SEQUENCE</scope>
</reference>
<protein>
    <submittedName>
        <fullName evidence="1">Uncharacterized protein</fullName>
    </submittedName>
</protein>